<dbReference type="GO" id="GO:0005249">
    <property type="term" value="F:voltage-gated potassium channel activity"/>
    <property type="evidence" value="ECO:0007669"/>
    <property type="project" value="InterPro"/>
</dbReference>
<dbReference type="PROSITE" id="PS50042">
    <property type="entry name" value="CNMP_BINDING_3"/>
    <property type="match status" value="1"/>
</dbReference>
<feature type="domain" description="Cyclic nucleotide-binding" evidence="9">
    <location>
        <begin position="375"/>
        <end position="492"/>
    </location>
</feature>
<dbReference type="EMBL" id="SPLM01000144">
    <property type="protein sequence ID" value="TMW57004.1"/>
    <property type="molecule type" value="Genomic_DNA"/>
</dbReference>
<dbReference type="CDD" id="cd00038">
    <property type="entry name" value="CAP_ED"/>
    <property type="match status" value="1"/>
</dbReference>
<keyword evidence="1" id="KW-0633">Potassium transport</keyword>
<evidence type="ECO:0000313" key="10">
    <source>
        <dbReference type="EMBL" id="TMW57004.1"/>
    </source>
</evidence>
<dbReference type="PRINTS" id="PR01463">
    <property type="entry name" value="EAGCHANLFMLY"/>
</dbReference>
<feature type="region of interest" description="Disordered" evidence="7">
    <location>
        <begin position="601"/>
        <end position="630"/>
    </location>
</feature>
<keyword evidence="3" id="KW-0851">Voltage-gated channel</keyword>
<keyword evidence="8" id="KW-0472">Membrane</keyword>
<feature type="region of interest" description="Disordered" evidence="7">
    <location>
        <begin position="524"/>
        <end position="549"/>
    </location>
</feature>
<dbReference type="InterPro" id="IPR000595">
    <property type="entry name" value="cNMP-bd_dom"/>
</dbReference>
<evidence type="ECO:0000256" key="5">
    <source>
        <dbReference type="ARBA" id="ARBA00023303"/>
    </source>
</evidence>
<evidence type="ECO:0000256" key="7">
    <source>
        <dbReference type="SAM" id="MobiDB-lite"/>
    </source>
</evidence>
<sequence length="678" mass="76490">MEPAAQNSLIDESTDPVKLSRGRVPFGLAGWKAEIVPATNRVSLKVAEHERQLRLAQAQRKHKYMVAPDAMPRYIWDLLMALITILLMWRVPYTIAFGEGTSLHWKIFNKSTDLIYILDVLVNFRTGYNVDADVVMDPKKVAVRYMKSWFLIDLIGSIPFELFVGNHSSGIERKAIKASVKYMKIPKLFRIARIIKFVQKYMKYAYTVQCLGIYLSVIHWVACLWADHVFDLAAFENNEAVAYGEALHVSVMLLMDISSVPVVREDYFICAVLSIIGFVFQSITIASITSVIMGSSNRAVQYQEKVRMVMSDLKALQVPVELRKATKSYYETLWRMKNTSDRYEKAIYEDEDLSPALRSEIALHIHRSLIATVPLFQDCSDSCLACVVMKLRTQLYMRGDVIFHKGEPASSMAIVSRGKVKVISPDNGTLLAVLKQGCFFGEMGLLRNMTRSCTVISATFCELKSLMRKDVEEVFDLYPQIYERLFAESEKRRLDTRLKAKIYNVKVLDNAHAVDVSCMDEVPHDDGSTSPKPFIHGLSEAESSSGSKPKLIRMNSLNADDGAIFNELDNMNVNIEQLQRLLDSLRNAQAKLTKVHDKRHSLHQALSKSSQHLPPMPTMPSKPTSPSATPILDEIRTHTTSRIVVPALDGHGGEVTRVTTLPKLVSRSSRRDSMLDST</sequence>
<accession>A0A8K1C5U3</accession>
<dbReference type="GO" id="GO:0042391">
    <property type="term" value="P:regulation of membrane potential"/>
    <property type="evidence" value="ECO:0007669"/>
    <property type="project" value="TreeGrafter"/>
</dbReference>
<evidence type="ECO:0000313" key="11">
    <source>
        <dbReference type="Proteomes" id="UP000794436"/>
    </source>
</evidence>
<evidence type="ECO:0000256" key="6">
    <source>
        <dbReference type="SAM" id="Coils"/>
    </source>
</evidence>
<feature type="transmembrane region" description="Helical" evidence="8">
    <location>
        <begin position="267"/>
        <end position="293"/>
    </location>
</feature>
<dbReference type="PANTHER" id="PTHR10217:SF435">
    <property type="entry name" value="POTASSIUM VOLTAGE-GATED CHANNEL PROTEIN EAG"/>
    <property type="match status" value="1"/>
</dbReference>
<keyword evidence="4" id="KW-0630">Potassium</keyword>
<keyword evidence="8" id="KW-0812">Transmembrane</keyword>
<dbReference type="SMART" id="SM00100">
    <property type="entry name" value="cNMP"/>
    <property type="match status" value="1"/>
</dbReference>
<keyword evidence="5" id="KW-0407">Ion channel</keyword>
<dbReference type="GO" id="GO:0034702">
    <property type="term" value="C:monoatomic ion channel complex"/>
    <property type="evidence" value="ECO:0007669"/>
    <property type="project" value="UniProtKB-KW"/>
</dbReference>
<dbReference type="Gene3D" id="2.60.120.10">
    <property type="entry name" value="Jelly Rolls"/>
    <property type="match status" value="1"/>
</dbReference>
<name>A0A8K1C5U3_PYTOL</name>
<feature type="compositionally biased region" description="Low complexity" evidence="7">
    <location>
        <begin position="621"/>
        <end position="630"/>
    </location>
</feature>
<keyword evidence="11" id="KW-1185">Reference proteome</keyword>
<dbReference type="InterPro" id="IPR050818">
    <property type="entry name" value="KCNH_animal-type"/>
</dbReference>
<dbReference type="InterPro" id="IPR018490">
    <property type="entry name" value="cNMP-bd_dom_sf"/>
</dbReference>
<dbReference type="InterPro" id="IPR003938">
    <property type="entry name" value="K_chnl_volt-dep_EAG/ELK/ERG"/>
</dbReference>
<dbReference type="PANTHER" id="PTHR10217">
    <property type="entry name" value="VOLTAGE AND LIGAND GATED POTASSIUM CHANNEL"/>
    <property type="match status" value="1"/>
</dbReference>
<dbReference type="Gene3D" id="1.10.287.70">
    <property type="match status" value="1"/>
</dbReference>
<reference evidence="10" key="1">
    <citation type="submission" date="2019-03" db="EMBL/GenBank/DDBJ databases">
        <title>Long read genome sequence of the mycoparasitic Pythium oligandrum ATCC 38472 isolated from sugarbeet rhizosphere.</title>
        <authorList>
            <person name="Gaulin E."/>
        </authorList>
    </citation>
    <scope>NUCLEOTIDE SEQUENCE</scope>
    <source>
        <strain evidence="10">ATCC 38472_TT</strain>
    </source>
</reference>
<dbReference type="AlphaFoldDB" id="A0A8K1C5U3"/>
<dbReference type="SUPFAM" id="SSF51206">
    <property type="entry name" value="cAMP-binding domain-like"/>
    <property type="match status" value="1"/>
</dbReference>
<evidence type="ECO:0000256" key="3">
    <source>
        <dbReference type="ARBA" id="ARBA00022882"/>
    </source>
</evidence>
<dbReference type="InterPro" id="IPR014710">
    <property type="entry name" value="RmlC-like_jellyroll"/>
</dbReference>
<keyword evidence="8" id="KW-1133">Transmembrane helix</keyword>
<evidence type="ECO:0000256" key="4">
    <source>
        <dbReference type="ARBA" id="ARBA00022958"/>
    </source>
</evidence>
<feature type="transmembrane region" description="Helical" evidence="8">
    <location>
        <begin position="204"/>
        <end position="222"/>
    </location>
</feature>
<feature type="coiled-coil region" evidence="6">
    <location>
        <begin position="568"/>
        <end position="598"/>
    </location>
</feature>
<evidence type="ECO:0000256" key="1">
    <source>
        <dbReference type="ARBA" id="ARBA00022538"/>
    </source>
</evidence>
<keyword evidence="6" id="KW-0175">Coiled coil</keyword>
<dbReference type="Gene3D" id="1.10.287.630">
    <property type="entry name" value="Helix hairpin bin"/>
    <property type="match status" value="1"/>
</dbReference>
<protein>
    <recommendedName>
        <fullName evidence="9">Cyclic nucleotide-binding domain-containing protein</fullName>
    </recommendedName>
</protein>
<dbReference type="Pfam" id="PF00027">
    <property type="entry name" value="cNMP_binding"/>
    <property type="match status" value="1"/>
</dbReference>
<feature type="transmembrane region" description="Helical" evidence="8">
    <location>
        <begin position="242"/>
        <end position="260"/>
    </location>
</feature>
<keyword evidence="3" id="KW-0406">Ion transport</keyword>
<dbReference type="OrthoDB" id="421226at2759"/>
<keyword evidence="3" id="KW-0813">Transport</keyword>
<comment type="caution">
    <text evidence="10">The sequence shown here is derived from an EMBL/GenBank/DDBJ whole genome shotgun (WGS) entry which is preliminary data.</text>
</comment>
<evidence type="ECO:0000256" key="8">
    <source>
        <dbReference type="SAM" id="Phobius"/>
    </source>
</evidence>
<feature type="transmembrane region" description="Helical" evidence="8">
    <location>
        <begin position="74"/>
        <end position="93"/>
    </location>
</feature>
<proteinExistence type="predicted"/>
<dbReference type="Proteomes" id="UP000794436">
    <property type="component" value="Unassembled WGS sequence"/>
</dbReference>
<dbReference type="SUPFAM" id="SSF81324">
    <property type="entry name" value="Voltage-gated potassium channels"/>
    <property type="match status" value="1"/>
</dbReference>
<dbReference type="GO" id="GO:0005886">
    <property type="term" value="C:plasma membrane"/>
    <property type="evidence" value="ECO:0007669"/>
    <property type="project" value="TreeGrafter"/>
</dbReference>
<keyword evidence="2" id="KW-0631">Potassium channel</keyword>
<organism evidence="10 11">
    <name type="scientific">Pythium oligandrum</name>
    <name type="common">Mycoparasitic fungus</name>
    <dbReference type="NCBI Taxonomy" id="41045"/>
    <lineage>
        <taxon>Eukaryota</taxon>
        <taxon>Sar</taxon>
        <taxon>Stramenopiles</taxon>
        <taxon>Oomycota</taxon>
        <taxon>Peronosporomycetes</taxon>
        <taxon>Pythiales</taxon>
        <taxon>Pythiaceae</taxon>
        <taxon>Pythium</taxon>
    </lineage>
</organism>
<evidence type="ECO:0000256" key="2">
    <source>
        <dbReference type="ARBA" id="ARBA00022826"/>
    </source>
</evidence>
<evidence type="ECO:0000259" key="9">
    <source>
        <dbReference type="PROSITE" id="PS50042"/>
    </source>
</evidence>
<gene>
    <name evidence="10" type="ORF">Poli38472_002929</name>
</gene>